<organism evidence="1 2">
    <name type="scientific">Morchella conica CCBAS932</name>
    <dbReference type="NCBI Taxonomy" id="1392247"/>
    <lineage>
        <taxon>Eukaryota</taxon>
        <taxon>Fungi</taxon>
        <taxon>Dikarya</taxon>
        <taxon>Ascomycota</taxon>
        <taxon>Pezizomycotina</taxon>
        <taxon>Pezizomycetes</taxon>
        <taxon>Pezizales</taxon>
        <taxon>Morchellaceae</taxon>
        <taxon>Morchella</taxon>
    </lineage>
</organism>
<proteinExistence type="predicted"/>
<dbReference type="PANTHER" id="PTHR10026">
    <property type="entry name" value="CYCLIN"/>
    <property type="match status" value="1"/>
</dbReference>
<protein>
    <recommendedName>
        <fullName evidence="3">Cyclin N-terminal domain-containing protein</fullName>
    </recommendedName>
</protein>
<dbReference type="GO" id="GO:0016538">
    <property type="term" value="F:cyclin-dependent protein serine/threonine kinase regulator activity"/>
    <property type="evidence" value="ECO:0007669"/>
    <property type="project" value="InterPro"/>
</dbReference>
<dbReference type="SUPFAM" id="SSF47954">
    <property type="entry name" value="Cyclin-like"/>
    <property type="match status" value="1"/>
</dbReference>
<dbReference type="EMBL" id="ML119122">
    <property type="protein sequence ID" value="RPB13502.1"/>
    <property type="molecule type" value="Genomic_DNA"/>
</dbReference>
<reference evidence="1 2" key="1">
    <citation type="journal article" date="2018" name="Nat. Ecol. Evol.">
        <title>Pezizomycetes genomes reveal the molecular basis of ectomycorrhizal truffle lifestyle.</title>
        <authorList>
            <person name="Murat C."/>
            <person name="Payen T."/>
            <person name="Noel B."/>
            <person name="Kuo A."/>
            <person name="Morin E."/>
            <person name="Chen J."/>
            <person name="Kohler A."/>
            <person name="Krizsan K."/>
            <person name="Balestrini R."/>
            <person name="Da Silva C."/>
            <person name="Montanini B."/>
            <person name="Hainaut M."/>
            <person name="Levati E."/>
            <person name="Barry K.W."/>
            <person name="Belfiori B."/>
            <person name="Cichocki N."/>
            <person name="Clum A."/>
            <person name="Dockter R.B."/>
            <person name="Fauchery L."/>
            <person name="Guy J."/>
            <person name="Iotti M."/>
            <person name="Le Tacon F."/>
            <person name="Lindquist E.A."/>
            <person name="Lipzen A."/>
            <person name="Malagnac F."/>
            <person name="Mello A."/>
            <person name="Molinier V."/>
            <person name="Miyauchi S."/>
            <person name="Poulain J."/>
            <person name="Riccioni C."/>
            <person name="Rubini A."/>
            <person name="Sitrit Y."/>
            <person name="Splivallo R."/>
            <person name="Traeger S."/>
            <person name="Wang M."/>
            <person name="Zifcakova L."/>
            <person name="Wipf D."/>
            <person name="Zambonelli A."/>
            <person name="Paolocci F."/>
            <person name="Nowrousian M."/>
            <person name="Ottonello S."/>
            <person name="Baldrian P."/>
            <person name="Spatafora J.W."/>
            <person name="Henrissat B."/>
            <person name="Nagy L.G."/>
            <person name="Aury J.M."/>
            <person name="Wincker P."/>
            <person name="Grigoriev I.V."/>
            <person name="Bonfante P."/>
            <person name="Martin F.M."/>
        </authorList>
    </citation>
    <scope>NUCLEOTIDE SEQUENCE [LARGE SCALE GENOMIC DNA]</scope>
    <source>
        <strain evidence="1 2">CCBAS932</strain>
    </source>
</reference>
<dbReference type="Gene3D" id="1.10.472.10">
    <property type="entry name" value="Cyclin-like"/>
    <property type="match status" value="1"/>
</dbReference>
<dbReference type="STRING" id="1392247.A0A3N4KW64"/>
<dbReference type="Proteomes" id="UP000277580">
    <property type="component" value="Unassembled WGS sequence"/>
</dbReference>
<gene>
    <name evidence="1" type="ORF">P167DRAFT_486168</name>
</gene>
<dbReference type="InParanoid" id="A0A3N4KW64"/>
<evidence type="ECO:0000313" key="2">
    <source>
        <dbReference type="Proteomes" id="UP000277580"/>
    </source>
</evidence>
<dbReference type="OrthoDB" id="25002at2759"/>
<dbReference type="InterPro" id="IPR036915">
    <property type="entry name" value="Cyclin-like_sf"/>
</dbReference>
<accession>A0A3N4KW64</accession>
<evidence type="ECO:0008006" key="3">
    <source>
        <dbReference type="Google" id="ProtNLM"/>
    </source>
</evidence>
<name>A0A3N4KW64_9PEZI</name>
<dbReference type="GO" id="GO:0006357">
    <property type="term" value="P:regulation of transcription by RNA polymerase II"/>
    <property type="evidence" value="ECO:0007669"/>
    <property type="project" value="InterPro"/>
</dbReference>
<dbReference type="InterPro" id="IPR043198">
    <property type="entry name" value="Cyclin/Ssn8"/>
</dbReference>
<evidence type="ECO:0000313" key="1">
    <source>
        <dbReference type="EMBL" id="RPB13502.1"/>
    </source>
</evidence>
<dbReference type="AlphaFoldDB" id="A0A3N4KW64"/>
<sequence>MADTLRLSSETLTMAYVYIHRYKRWCADTDSADNTDADADADADADSPQSRVSDLLDEHTLSLASLSLATKATESPRRLREFLIPAYTLQHPTSAPLTFPSPLYDALRSTLVTAELLLLRVLRFELRLPLPYEYLPRLLERALTLSDPPSAEEERLECRVVDLKDTALGRAVWVKVGVAMTRYKVCNFFPPRAVAAACVYYVAVVERGLRAPGGAEVWVRRVAGERVEWEDFVDALEEIKALTAV</sequence>
<keyword evidence="2" id="KW-1185">Reference proteome</keyword>